<keyword evidence="5" id="KW-0547">Nucleotide-binding</keyword>
<dbReference type="InterPro" id="IPR003594">
    <property type="entry name" value="HATPase_dom"/>
</dbReference>
<evidence type="ECO:0000256" key="14">
    <source>
        <dbReference type="SAM" id="Phobius"/>
    </source>
</evidence>
<dbReference type="SMART" id="SM00387">
    <property type="entry name" value="HATPase_c"/>
    <property type="match status" value="1"/>
</dbReference>
<dbReference type="InterPro" id="IPR004358">
    <property type="entry name" value="Sig_transdc_His_kin-like_C"/>
</dbReference>
<feature type="signal peptide" evidence="15">
    <location>
        <begin position="1"/>
        <end position="24"/>
    </location>
</feature>
<feature type="modified residue" description="4-aspartylphosphate" evidence="12">
    <location>
        <position position="1225"/>
    </location>
</feature>
<proteinExistence type="predicted"/>
<evidence type="ECO:0000256" key="15">
    <source>
        <dbReference type="SAM" id="SignalP"/>
    </source>
</evidence>
<keyword evidence="15" id="KW-0732">Signal</keyword>
<dbReference type="InterPro" id="IPR018060">
    <property type="entry name" value="HTH_AraC"/>
</dbReference>
<dbReference type="PROSITE" id="PS01124">
    <property type="entry name" value="HTH_ARAC_FAMILY_2"/>
    <property type="match status" value="1"/>
</dbReference>
<dbReference type="Pfam" id="PF00072">
    <property type="entry name" value="Response_reg"/>
    <property type="match status" value="1"/>
</dbReference>
<sequence length="1427" mass="162111">MKNQKIWILCWLGCLLLSPFSAKAAIELRSERLTTADGLANNSVRYIYQDSKGFIWMATLNGLNRYDGNSLITFRPQKSKKISLADHRVKVLEEDQNGFLWITTTADLISCYDLRHDCFVDFTGCGEYQDHYRGFFITEEAVWLWGASHGCRRVTYQDGRFTSTSFTVQNGSLKSNNVHFIRQHGDRVWIGTQQGVYYWKDNKLVAVDESHSYWKAMFYEDNLVFVTSEGDLFYFQTDGKLKSLGSLPRKTKKWAMTGLFRIGQKQYILTSEGTLCLDMKTFKVESAPAYYNIPEGQVKKDDKGDYWVYNRTGNLYYIKSDTGEKKVFSVMPYDKLGFIDKERYYIVHDSRGIIWISTYGNGLFAYDPATESIQHFTSDSGISSLLASNYLQCLMEDRSGSVWVSSEFAGISKLSVLNEGASRVYPEKDSMADRSNTVRMIASTSDGDIWVGTRSGGLYIYDAKLEIQKKKFHHDINTYAVCEDNEGNLWIATRGEGVWIGDVKYRYDKLNDKSLSSDNVFCMLKDRKGRMWIGTFGGGLNLAVPTQDGKYEFRHFFTRTNGQRETRTLCEDSNGWIWVGSSEGIFVFDPDKLIADPEAYKHYSLESGDLQSNDIRAIIRDRKGHMWLAESGAGFGMSVVGHNYDKLEFTHYTSQDGLVSSMVQALIEDDKGMIWVSTEYGLSCFNPETVTFENYLFSDYILGNVYSENSVLKLQDGRLALGTGQGIVIVDPKHVSVKDTPMQVTFTDLKLNGISVIPGDKDSPLEASLAYAESVRLNYDQNSFVIEFSTFNYSDAGLSKFAYKLEGYDDTWSAPSSLNFAAYKNLPPGSYHLHVKARNTAGTWSDESVLKIVVVPPFWKTTWAMLIYVLLSIAVLYAAYRIISKMNTLRNKIKVEEQLTEYKLMFFTNISHEFRTPLTLIQGALERIHRAKKIPADMVGAVRVMDKSTQRMLRLINQLLEFRKMQNNKLSLSLEETDVIAFLREIYLIFKDAAESKNMEYVFSPSVSTYKMFIDKSNIDKVAYNLLSNAFKYTPSNKRIEFSVSVDEANHKLIMKVIDTGVGIPVEKRGELFKRFMQSSFSSSSMGVGLHLTHELVQVHKGTISYAENPGGGSVFTVMLPTDASVYEGKDFLIPDNALLKEEIEAEKAHQAEDSWEVSEDEKNEKNTSTEPLNKRKILIVEDDNDVREFLKEELSPYFEVVAESDGTSGLERAKVYDADLIISDVLMPGCSGFELTRKLKNDFNTSHIPIILLTALNSQEKHLEGVEAGADAYITKPFSSSLLRARVFKLIEQRDRLREKFSKDPHAVRPAICTTDRDKEFADKLAETLGEHLSDPDFTIDEFASIMGLGRTVFYRKVKGVTGYSPNEYIRVMRMKKAVELLAEGKYTVAEVTYQIGMNDPFYFSKCFKAQFGVPPSSYLRGEKEE</sequence>
<dbReference type="GO" id="GO:0005524">
    <property type="term" value="F:ATP binding"/>
    <property type="evidence" value="ECO:0007669"/>
    <property type="project" value="UniProtKB-KW"/>
</dbReference>
<evidence type="ECO:0000256" key="6">
    <source>
        <dbReference type="ARBA" id="ARBA00022777"/>
    </source>
</evidence>
<keyword evidence="10" id="KW-0238">DNA-binding</keyword>
<evidence type="ECO:0000259" key="18">
    <source>
        <dbReference type="PROSITE" id="PS50110"/>
    </source>
</evidence>
<dbReference type="PANTHER" id="PTHR43547">
    <property type="entry name" value="TWO-COMPONENT HISTIDINE KINASE"/>
    <property type="match status" value="1"/>
</dbReference>
<keyword evidence="4" id="KW-0808">Transferase</keyword>
<dbReference type="InterPro" id="IPR011006">
    <property type="entry name" value="CheY-like_superfamily"/>
</dbReference>
<evidence type="ECO:0000256" key="8">
    <source>
        <dbReference type="ARBA" id="ARBA00023012"/>
    </source>
</evidence>
<keyword evidence="6 19" id="KW-0418">Kinase</keyword>
<evidence type="ECO:0000256" key="3">
    <source>
        <dbReference type="ARBA" id="ARBA00022553"/>
    </source>
</evidence>
<dbReference type="Pfam" id="PF07494">
    <property type="entry name" value="Reg_prop"/>
    <property type="match status" value="3"/>
</dbReference>
<dbReference type="GO" id="GO:0043565">
    <property type="term" value="F:sequence-specific DNA binding"/>
    <property type="evidence" value="ECO:0007669"/>
    <property type="project" value="InterPro"/>
</dbReference>
<dbReference type="PANTHER" id="PTHR43547:SF2">
    <property type="entry name" value="HYBRID SIGNAL TRANSDUCTION HISTIDINE KINASE C"/>
    <property type="match status" value="1"/>
</dbReference>
<dbReference type="Gene3D" id="2.60.40.10">
    <property type="entry name" value="Immunoglobulins"/>
    <property type="match status" value="1"/>
</dbReference>
<evidence type="ECO:0000256" key="10">
    <source>
        <dbReference type="ARBA" id="ARBA00023125"/>
    </source>
</evidence>
<dbReference type="SUPFAM" id="SSF63829">
    <property type="entry name" value="Calcium-dependent phosphotriesterase"/>
    <property type="match status" value="3"/>
</dbReference>
<keyword evidence="20" id="KW-1185">Reference proteome</keyword>
<keyword evidence="8" id="KW-0902">Two-component regulatory system</keyword>
<keyword evidence="11" id="KW-0804">Transcription</keyword>
<dbReference type="InterPro" id="IPR036097">
    <property type="entry name" value="HisK_dim/P_sf"/>
</dbReference>
<dbReference type="Proteomes" id="UP000285864">
    <property type="component" value="Unassembled WGS sequence"/>
</dbReference>
<dbReference type="InterPro" id="IPR018062">
    <property type="entry name" value="HTH_AraC-typ_CS"/>
</dbReference>
<feature type="domain" description="Histidine kinase" evidence="17">
    <location>
        <begin position="909"/>
        <end position="1124"/>
    </location>
</feature>
<dbReference type="Pfam" id="PF07495">
    <property type="entry name" value="Y_Y_Y"/>
    <property type="match status" value="1"/>
</dbReference>
<dbReference type="Gene3D" id="3.30.565.10">
    <property type="entry name" value="Histidine kinase-like ATPase, C-terminal domain"/>
    <property type="match status" value="1"/>
</dbReference>
<dbReference type="RefSeq" id="WP_118482999.1">
    <property type="nucleotide sequence ID" value="NZ_QRUU01000005.1"/>
</dbReference>
<keyword evidence="7" id="KW-0067">ATP-binding</keyword>
<dbReference type="InterPro" id="IPR036890">
    <property type="entry name" value="HATPase_C_sf"/>
</dbReference>
<dbReference type="InterPro" id="IPR009057">
    <property type="entry name" value="Homeodomain-like_sf"/>
</dbReference>
<evidence type="ECO:0000259" key="16">
    <source>
        <dbReference type="PROSITE" id="PS01124"/>
    </source>
</evidence>
<keyword evidence="14" id="KW-1133">Transmembrane helix</keyword>
<dbReference type="PROSITE" id="PS50109">
    <property type="entry name" value="HIS_KIN"/>
    <property type="match status" value="1"/>
</dbReference>
<keyword evidence="14" id="KW-0472">Membrane</keyword>
<dbReference type="InterPro" id="IPR011110">
    <property type="entry name" value="Reg_prop"/>
</dbReference>
<dbReference type="InterPro" id="IPR001789">
    <property type="entry name" value="Sig_transdc_resp-reg_receiver"/>
</dbReference>
<dbReference type="Pfam" id="PF00512">
    <property type="entry name" value="HisKA"/>
    <property type="match status" value="1"/>
</dbReference>
<gene>
    <name evidence="19" type="ORF">DWY20_02020</name>
</gene>
<dbReference type="Gene3D" id="1.10.10.60">
    <property type="entry name" value="Homeodomain-like"/>
    <property type="match status" value="2"/>
</dbReference>
<dbReference type="SMART" id="SM00342">
    <property type="entry name" value="HTH_ARAC"/>
    <property type="match status" value="1"/>
</dbReference>
<comment type="catalytic activity">
    <reaction evidence="1">
        <text>ATP + protein L-histidine = ADP + protein N-phospho-L-histidine.</text>
        <dbReference type="EC" id="2.7.13.3"/>
    </reaction>
</comment>
<feature type="domain" description="HTH araC/xylS-type" evidence="16">
    <location>
        <begin position="1324"/>
        <end position="1423"/>
    </location>
</feature>
<dbReference type="Gene3D" id="2.130.10.10">
    <property type="entry name" value="YVTN repeat-like/Quinoprotein amine dehydrogenase"/>
    <property type="match status" value="3"/>
</dbReference>
<evidence type="ECO:0000256" key="12">
    <source>
        <dbReference type="PROSITE-ProRule" id="PRU00169"/>
    </source>
</evidence>
<dbReference type="InterPro" id="IPR015943">
    <property type="entry name" value="WD40/YVTN_repeat-like_dom_sf"/>
</dbReference>
<dbReference type="FunFam" id="3.30.565.10:FF:000037">
    <property type="entry name" value="Hybrid sensor histidine kinase/response regulator"/>
    <property type="match status" value="1"/>
</dbReference>
<evidence type="ECO:0000256" key="2">
    <source>
        <dbReference type="ARBA" id="ARBA00012438"/>
    </source>
</evidence>
<dbReference type="Gene3D" id="1.10.287.130">
    <property type="match status" value="1"/>
</dbReference>
<keyword evidence="9" id="KW-0805">Transcription regulation</keyword>
<organism evidence="19 20">
    <name type="scientific">Phocaeicola coprocola</name>
    <dbReference type="NCBI Taxonomy" id="310298"/>
    <lineage>
        <taxon>Bacteria</taxon>
        <taxon>Pseudomonadati</taxon>
        <taxon>Bacteroidota</taxon>
        <taxon>Bacteroidia</taxon>
        <taxon>Bacteroidales</taxon>
        <taxon>Bacteroidaceae</taxon>
        <taxon>Phocaeicola</taxon>
    </lineage>
</organism>
<evidence type="ECO:0000256" key="4">
    <source>
        <dbReference type="ARBA" id="ARBA00022679"/>
    </source>
</evidence>
<protein>
    <recommendedName>
        <fullName evidence="2">histidine kinase</fullName>
        <ecNumber evidence="2">2.7.13.3</ecNumber>
    </recommendedName>
</protein>
<feature type="chain" id="PRO_5019133287" description="histidine kinase" evidence="15">
    <location>
        <begin position="25"/>
        <end position="1427"/>
    </location>
</feature>
<name>A0A412GXF2_9BACT</name>
<evidence type="ECO:0000256" key="9">
    <source>
        <dbReference type="ARBA" id="ARBA00023015"/>
    </source>
</evidence>
<dbReference type="CDD" id="cd00082">
    <property type="entry name" value="HisKA"/>
    <property type="match status" value="1"/>
</dbReference>
<feature type="domain" description="Response regulatory" evidence="18">
    <location>
        <begin position="1177"/>
        <end position="1292"/>
    </location>
</feature>
<dbReference type="PROSITE" id="PS00041">
    <property type="entry name" value="HTH_ARAC_FAMILY_1"/>
    <property type="match status" value="1"/>
</dbReference>
<evidence type="ECO:0000256" key="1">
    <source>
        <dbReference type="ARBA" id="ARBA00000085"/>
    </source>
</evidence>
<keyword evidence="3 12" id="KW-0597">Phosphoprotein</keyword>
<evidence type="ECO:0000256" key="11">
    <source>
        <dbReference type="ARBA" id="ARBA00023163"/>
    </source>
</evidence>
<dbReference type="SMART" id="SM00388">
    <property type="entry name" value="HisKA"/>
    <property type="match status" value="1"/>
</dbReference>
<evidence type="ECO:0000313" key="20">
    <source>
        <dbReference type="Proteomes" id="UP000285864"/>
    </source>
</evidence>
<dbReference type="SUPFAM" id="SSF55874">
    <property type="entry name" value="ATPase domain of HSP90 chaperone/DNA topoisomerase II/histidine kinase"/>
    <property type="match status" value="1"/>
</dbReference>
<accession>A0A412GXF2</accession>
<dbReference type="FunFam" id="1.10.287.130:FF:000045">
    <property type="entry name" value="Two-component system sensor histidine kinase/response regulator"/>
    <property type="match status" value="1"/>
</dbReference>
<evidence type="ECO:0000256" key="13">
    <source>
        <dbReference type="SAM" id="MobiDB-lite"/>
    </source>
</evidence>
<dbReference type="SMART" id="SM00448">
    <property type="entry name" value="REC"/>
    <property type="match status" value="1"/>
</dbReference>
<evidence type="ECO:0000313" key="19">
    <source>
        <dbReference type="EMBL" id="RGR99576.1"/>
    </source>
</evidence>
<dbReference type="InterPro" id="IPR005467">
    <property type="entry name" value="His_kinase_dom"/>
</dbReference>
<dbReference type="SUPFAM" id="SSF46689">
    <property type="entry name" value="Homeodomain-like"/>
    <property type="match status" value="1"/>
</dbReference>
<dbReference type="SUPFAM" id="SSF47384">
    <property type="entry name" value="Homodimeric domain of signal transducing histidine kinase"/>
    <property type="match status" value="1"/>
</dbReference>
<dbReference type="InterPro" id="IPR011123">
    <property type="entry name" value="Y_Y_Y"/>
</dbReference>
<feature type="transmembrane region" description="Helical" evidence="14">
    <location>
        <begin position="863"/>
        <end position="883"/>
    </location>
</feature>
<dbReference type="Pfam" id="PF12833">
    <property type="entry name" value="HTH_18"/>
    <property type="match status" value="1"/>
</dbReference>
<dbReference type="EMBL" id="QRUU01000005">
    <property type="protein sequence ID" value="RGR99576.1"/>
    <property type="molecule type" value="Genomic_DNA"/>
</dbReference>
<keyword evidence="14" id="KW-0812">Transmembrane</keyword>
<dbReference type="FunFam" id="2.60.40.10:FF:000791">
    <property type="entry name" value="Two-component system sensor histidine kinase/response regulator"/>
    <property type="match status" value="1"/>
</dbReference>
<evidence type="ECO:0000259" key="17">
    <source>
        <dbReference type="PROSITE" id="PS50109"/>
    </source>
</evidence>
<evidence type="ECO:0000256" key="7">
    <source>
        <dbReference type="ARBA" id="ARBA00022840"/>
    </source>
</evidence>
<reference evidence="19 20" key="1">
    <citation type="submission" date="2018-08" db="EMBL/GenBank/DDBJ databases">
        <title>A genome reference for cultivated species of the human gut microbiota.</title>
        <authorList>
            <person name="Zou Y."/>
            <person name="Xue W."/>
            <person name="Luo G."/>
        </authorList>
    </citation>
    <scope>NUCLEOTIDE SEQUENCE [LARGE SCALE GENOMIC DNA]</scope>
    <source>
        <strain evidence="19 20">AF24-2</strain>
    </source>
</reference>
<feature type="region of interest" description="Disordered" evidence="13">
    <location>
        <begin position="1150"/>
        <end position="1170"/>
    </location>
</feature>
<dbReference type="PRINTS" id="PR00344">
    <property type="entry name" value="BCTRLSENSOR"/>
</dbReference>
<dbReference type="SUPFAM" id="SSF52172">
    <property type="entry name" value="CheY-like"/>
    <property type="match status" value="1"/>
</dbReference>
<dbReference type="PROSITE" id="PS50110">
    <property type="entry name" value="RESPONSE_REGULATORY"/>
    <property type="match status" value="1"/>
</dbReference>
<comment type="caution">
    <text evidence="19">The sequence shown here is derived from an EMBL/GenBank/DDBJ whole genome shotgun (WGS) entry which is preliminary data.</text>
</comment>
<dbReference type="GO" id="GO:0000155">
    <property type="term" value="F:phosphorelay sensor kinase activity"/>
    <property type="evidence" value="ECO:0007669"/>
    <property type="project" value="InterPro"/>
</dbReference>
<dbReference type="EC" id="2.7.13.3" evidence="2"/>
<dbReference type="InterPro" id="IPR003661">
    <property type="entry name" value="HisK_dim/P_dom"/>
</dbReference>
<dbReference type="InterPro" id="IPR013783">
    <property type="entry name" value="Ig-like_fold"/>
</dbReference>
<dbReference type="GO" id="GO:0003700">
    <property type="term" value="F:DNA-binding transcription factor activity"/>
    <property type="evidence" value="ECO:0007669"/>
    <property type="project" value="InterPro"/>
</dbReference>
<dbReference type="Pfam" id="PF02518">
    <property type="entry name" value="HATPase_c"/>
    <property type="match status" value="1"/>
</dbReference>
<evidence type="ECO:0000256" key="5">
    <source>
        <dbReference type="ARBA" id="ARBA00022741"/>
    </source>
</evidence>
<dbReference type="Gene3D" id="3.40.50.2300">
    <property type="match status" value="1"/>
</dbReference>